<organism evidence="2 3">
    <name type="scientific">Acrobeloides nanus</name>
    <dbReference type="NCBI Taxonomy" id="290746"/>
    <lineage>
        <taxon>Eukaryota</taxon>
        <taxon>Metazoa</taxon>
        <taxon>Ecdysozoa</taxon>
        <taxon>Nematoda</taxon>
        <taxon>Chromadorea</taxon>
        <taxon>Rhabditida</taxon>
        <taxon>Tylenchina</taxon>
        <taxon>Cephalobomorpha</taxon>
        <taxon>Cephaloboidea</taxon>
        <taxon>Cephalobidae</taxon>
        <taxon>Acrobeloides</taxon>
    </lineage>
</organism>
<reference evidence="3" key="1">
    <citation type="submission" date="2022-11" db="UniProtKB">
        <authorList>
            <consortium name="WormBaseParasite"/>
        </authorList>
    </citation>
    <scope>IDENTIFICATION</scope>
</reference>
<accession>A0A914DZX4</accession>
<keyword evidence="1" id="KW-0732">Signal</keyword>
<protein>
    <submittedName>
        <fullName evidence="3">Uncharacterized protein</fullName>
    </submittedName>
</protein>
<evidence type="ECO:0000313" key="2">
    <source>
        <dbReference type="Proteomes" id="UP000887540"/>
    </source>
</evidence>
<name>A0A914DZX4_9BILA</name>
<feature type="signal peptide" evidence="1">
    <location>
        <begin position="1"/>
        <end position="22"/>
    </location>
</feature>
<evidence type="ECO:0000256" key="1">
    <source>
        <dbReference type="SAM" id="SignalP"/>
    </source>
</evidence>
<dbReference type="WBParaSite" id="ACRNAN_scaffold4722.g32771.t1">
    <property type="protein sequence ID" value="ACRNAN_scaffold4722.g32771.t1"/>
    <property type="gene ID" value="ACRNAN_scaffold4722.g32771"/>
</dbReference>
<dbReference type="AlphaFoldDB" id="A0A914DZX4"/>
<feature type="chain" id="PRO_5037102520" evidence="1">
    <location>
        <begin position="23"/>
        <end position="86"/>
    </location>
</feature>
<sequence length="86" mass="8680">MRPYIVASIVVFMGAFIRIANAQCGCCSQPNCWCCPQTTTNATTAASLKVCSIGACAGINPGSAIGPCINGTCASPALCVNGQCEC</sequence>
<dbReference type="Proteomes" id="UP000887540">
    <property type="component" value="Unplaced"/>
</dbReference>
<evidence type="ECO:0000313" key="3">
    <source>
        <dbReference type="WBParaSite" id="ACRNAN_scaffold4722.g32771.t1"/>
    </source>
</evidence>
<keyword evidence="2" id="KW-1185">Reference proteome</keyword>
<proteinExistence type="predicted"/>